<accession>A0A0F9R5P2</accession>
<comment type="caution">
    <text evidence="2">The sequence shown here is derived from an EMBL/GenBank/DDBJ whole genome shotgun (WGS) entry which is preliminary data.</text>
</comment>
<gene>
    <name evidence="2" type="ORF">LCGC14_0933720</name>
</gene>
<reference evidence="2" key="1">
    <citation type="journal article" date="2015" name="Nature">
        <title>Complex archaea that bridge the gap between prokaryotes and eukaryotes.</title>
        <authorList>
            <person name="Spang A."/>
            <person name="Saw J.H."/>
            <person name="Jorgensen S.L."/>
            <person name="Zaremba-Niedzwiedzka K."/>
            <person name="Martijn J."/>
            <person name="Lind A.E."/>
            <person name="van Eijk R."/>
            <person name="Schleper C."/>
            <person name="Guy L."/>
            <person name="Ettema T.J."/>
        </authorList>
    </citation>
    <scope>NUCLEOTIDE SEQUENCE</scope>
</reference>
<sequence length="98" mass="11384">MRKTSLDELPQIWNVLCADMSLVGPRPMLVNQKYFYPGTDYYKLRPGISGNWQVSLRNESTFADRAAYDRHYNLALSLKEDMRILKDTVHVVLRATGY</sequence>
<dbReference type="Pfam" id="PF02397">
    <property type="entry name" value="Bac_transf"/>
    <property type="match status" value="1"/>
</dbReference>
<name>A0A0F9R5P2_9ZZZZ</name>
<dbReference type="PANTHER" id="PTHR30576">
    <property type="entry name" value="COLANIC BIOSYNTHESIS UDP-GLUCOSE LIPID CARRIER TRANSFERASE"/>
    <property type="match status" value="1"/>
</dbReference>
<evidence type="ECO:0000313" key="2">
    <source>
        <dbReference type="EMBL" id="KKN20621.1"/>
    </source>
</evidence>
<dbReference type="EMBL" id="LAZR01003224">
    <property type="protein sequence ID" value="KKN20621.1"/>
    <property type="molecule type" value="Genomic_DNA"/>
</dbReference>
<evidence type="ECO:0000259" key="1">
    <source>
        <dbReference type="Pfam" id="PF02397"/>
    </source>
</evidence>
<organism evidence="2">
    <name type="scientific">marine sediment metagenome</name>
    <dbReference type="NCBI Taxonomy" id="412755"/>
    <lineage>
        <taxon>unclassified sequences</taxon>
        <taxon>metagenomes</taxon>
        <taxon>ecological metagenomes</taxon>
    </lineage>
</organism>
<proteinExistence type="predicted"/>
<dbReference type="GO" id="GO:0016780">
    <property type="term" value="F:phosphotransferase activity, for other substituted phosphate groups"/>
    <property type="evidence" value="ECO:0007669"/>
    <property type="project" value="TreeGrafter"/>
</dbReference>
<dbReference type="InterPro" id="IPR003362">
    <property type="entry name" value="Bact_transf"/>
</dbReference>
<dbReference type="AlphaFoldDB" id="A0A0F9R5P2"/>
<dbReference type="PANTHER" id="PTHR30576:SF0">
    <property type="entry name" value="UNDECAPRENYL-PHOSPHATE N-ACETYLGALACTOSAMINYL 1-PHOSPHATE TRANSFERASE-RELATED"/>
    <property type="match status" value="1"/>
</dbReference>
<protein>
    <recommendedName>
        <fullName evidence="1">Bacterial sugar transferase domain-containing protein</fullName>
    </recommendedName>
</protein>
<feature type="domain" description="Bacterial sugar transferase" evidence="1">
    <location>
        <begin position="1"/>
        <end position="93"/>
    </location>
</feature>